<organism evidence="2 3">
    <name type="scientific">Limnochorda pilosa</name>
    <dbReference type="NCBI Taxonomy" id="1555112"/>
    <lineage>
        <taxon>Bacteria</taxon>
        <taxon>Bacillati</taxon>
        <taxon>Bacillota</taxon>
        <taxon>Limnochordia</taxon>
        <taxon>Limnochordales</taxon>
        <taxon>Limnochordaceae</taxon>
        <taxon>Limnochorda</taxon>
    </lineage>
</organism>
<protein>
    <submittedName>
        <fullName evidence="2">Glutamyl-tRNA amidotransferase</fullName>
    </submittedName>
</protein>
<dbReference type="PANTHER" id="PTHR11895:SF176">
    <property type="entry name" value="AMIDASE AMID-RELATED"/>
    <property type="match status" value="1"/>
</dbReference>
<dbReference type="InterPro" id="IPR000120">
    <property type="entry name" value="Amidase"/>
</dbReference>
<dbReference type="AlphaFoldDB" id="A0A0K2SIK8"/>
<feature type="domain" description="Amidase" evidence="1">
    <location>
        <begin position="23"/>
        <end position="459"/>
    </location>
</feature>
<dbReference type="SUPFAM" id="SSF75304">
    <property type="entry name" value="Amidase signature (AS) enzymes"/>
    <property type="match status" value="1"/>
</dbReference>
<name>A0A0K2SIK8_LIMPI</name>
<keyword evidence="3" id="KW-1185">Reference proteome</keyword>
<dbReference type="PANTHER" id="PTHR11895">
    <property type="entry name" value="TRANSAMIDASE"/>
    <property type="match status" value="1"/>
</dbReference>
<evidence type="ECO:0000259" key="1">
    <source>
        <dbReference type="Pfam" id="PF01425"/>
    </source>
</evidence>
<accession>A0A0K2SIK8</accession>
<dbReference type="PROSITE" id="PS00571">
    <property type="entry name" value="AMIDASES"/>
    <property type="match status" value="1"/>
</dbReference>
<dbReference type="GO" id="GO:0016740">
    <property type="term" value="F:transferase activity"/>
    <property type="evidence" value="ECO:0007669"/>
    <property type="project" value="UniProtKB-KW"/>
</dbReference>
<dbReference type="InterPro" id="IPR020556">
    <property type="entry name" value="Amidase_CS"/>
</dbReference>
<dbReference type="InterPro" id="IPR023631">
    <property type="entry name" value="Amidase_dom"/>
</dbReference>
<keyword evidence="2" id="KW-0808">Transferase</keyword>
<dbReference type="Proteomes" id="UP000065807">
    <property type="component" value="Chromosome"/>
</dbReference>
<dbReference type="InterPro" id="IPR036928">
    <property type="entry name" value="AS_sf"/>
</dbReference>
<gene>
    <name evidence="2" type="ORF">LIP_0792</name>
</gene>
<dbReference type="STRING" id="1555112.LIP_0792"/>
<reference evidence="3" key="2">
    <citation type="journal article" date="2016" name="Int. J. Syst. Evol. Microbiol.">
        <title>Complete genome sequence and cell structure of Limnochorda pilosa, a Gram-negative spore-former within the phylum Firmicutes.</title>
        <authorList>
            <person name="Watanabe M."/>
            <person name="Kojima H."/>
            <person name="Fukui M."/>
        </authorList>
    </citation>
    <scope>NUCLEOTIDE SEQUENCE [LARGE SCALE GENOMIC DNA]</scope>
    <source>
        <strain evidence="3">HC45</strain>
    </source>
</reference>
<sequence length="474" mass="49453">MQELGVVQLRDALCRGAVSARQVTQAYLEASEPGAPAAGLNAFTSRFVDGALKEAEAADERLRAQGAPGEGGGLLGVPLAVKDLMEIGGYGTTGGSASVVAERQGDRSARPEAAAVARLRQAGAVVLGATNLHELAYGITSENPHFGWVGNPLLTGHTPGGSSGGSAAAVAAGLAAAALGTDTGGSVRIPAAACGVVGLKPTYGRVPRTGVLPLGFTLDHVGPIARRVEDAAALLEVLAGPDGRDSTCTGGPVSGLVDALVGDRGQRLPTWRVAWLAGAFVEAVEPEVAHAVARVAGLLQDEGLQVGRLELPELARAPLAQFFTLAAEALAAHYERLRRFGDRMGEDVRFRLELGRFLLATDYLRAQQLRRAIQEAVLEAFRRWDLLLLPTLPLAPPPSGTRQVRVAGQEWPLQAAFTRLTSPFNVTGLPALTLPAGEGRGWPPAVQLVAPPWQEERLLRVGARLEERLGPGAP</sequence>
<evidence type="ECO:0000313" key="2">
    <source>
        <dbReference type="EMBL" id="BAS26649.1"/>
    </source>
</evidence>
<proteinExistence type="predicted"/>
<dbReference type="PATRIC" id="fig|1555112.3.peg.823"/>
<dbReference type="Pfam" id="PF01425">
    <property type="entry name" value="Amidase"/>
    <property type="match status" value="1"/>
</dbReference>
<dbReference type="EMBL" id="AP014924">
    <property type="protein sequence ID" value="BAS26649.1"/>
    <property type="molecule type" value="Genomic_DNA"/>
</dbReference>
<evidence type="ECO:0000313" key="3">
    <source>
        <dbReference type="Proteomes" id="UP000065807"/>
    </source>
</evidence>
<dbReference type="Gene3D" id="3.90.1300.10">
    <property type="entry name" value="Amidase signature (AS) domain"/>
    <property type="match status" value="1"/>
</dbReference>
<reference evidence="3" key="1">
    <citation type="submission" date="2015-07" db="EMBL/GenBank/DDBJ databases">
        <title>Complete genome sequence and phylogenetic analysis of Limnochorda pilosa.</title>
        <authorList>
            <person name="Watanabe M."/>
            <person name="Kojima H."/>
            <person name="Fukui M."/>
        </authorList>
    </citation>
    <scope>NUCLEOTIDE SEQUENCE [LARGE SCALE GENOMIC DNA]</scope>
    <source>
        <strain evidence="3">HC45</strain>
    </source>
</reference>
<dbReference type="KEGG" id="lpil:LIP_0792"/>